<keyword evidence="3" id="KW-0804">Transcription</keyword>
<dbReference type="GO" id="GO:0000976">
    <property type="term" value="F:transcription cis-regulatory region binding"/>
    <property type="evidence" value="ECO:0007669"/>
    <property type="project" value="TreeGrafter"/>
</dbReference>
<evidence type="ECO:0000259" key="6">
    <source>
        <dbReference type="PROSITE" id="PS50977"/>
    </source>
</evidence>
<keyword evidence="8" id="KW-1185">Reference proteome</keyword>
<dbReference type="EMBL" id="FZOD01000006">
    <property type="protein sequence ID" value="SNS22861.1"/>
    <property type="molecule type" value="Genomic_DNA"/>
</dbReference>
<dbReference type="InterPro" id="IPR050109">
    <property type="entry name" value="HTH-type_TetR-like_transc_reg"/>
</dbReference>
<evidence type="ECO:0000256" key="5">
    <source>
        <dbReference type="SAM" id="MobiDB-lite"/>
    </source>
</evidence>
<dbReference type="PANTHER" id="PTHR30055:SF234">
    <property type="entry name" value="HTH-TYPE TRANSCRIPTIONAL REGULATOR BETI"/>
    <property type="match status" value="1"/>
</dbReference>
<gene>
    <name evidence="7" type="ORF">SAMN05216276_100651</name>
</gene>
<dbReference type="AlphaFoldDB" id="A0A239CT86"/>
<evidence type="ECO:0000256" key="4">
    <source>
        <dbReference type="PROSITE-ProRule" id="PRU00335"/>
    </source>
</evidence>
<keyword evidence="2 4" id="KW-0238">DNA-binding</keyword>
<dbReference type="InterPro" id="IPR036271">
    <property type="entry name" value="Tet_transcr_reg_TetR-rel_C_sf"/>
</dbReference>
<dbReference type="PRINTS" id="PR00455">
    <property type="entry name" value="HTHTETR"/>
</dbReference>
<dbReference type="GO" id="GO:0003700">
    <property type="term" value="F:DNA-binding transcription factor activity"/>
    <property type="evidence" value="ECO:0007669"/>
    <property type="project" value="TreeGrafter"/>
</dbReference>
<evidence type="ECO:0000256" key="3">
    <source>
        <dbReference type="ARBA" id="ARBA00023163"/>
    </source>
</evidence>
<dbReference type="SUPFAM" id="SSF48498">
    <property type="entry name" value="Tetracyclin repressor-like, C-terminal domain"/>
    <property type="match status" value="1"/>
</dbReference>
<dbReference type="InterPro" id="IPR001647">
    <property type="entry name" value="HTH_TetR"/>
</dbReference>
<organism evidence="7 8">
    <name type="scientific">Streptosporangium subroseum</name>
    <dbReference type="NCBI Taxonomy" id="106412"/>
    <lineage>
        <taxon>Bacteria</taxon>
        <taxon>Bacillati</taxon>
        <taxon>Actinomycetota</taxon>
        <taxon>Actinomycetes</taxon>
        <taxon>Streptosporangiales</taxon>
        <taxon>Streptosporangiaceae</taxon>
        <taxon>Streptosporangium</taxon>
    </lineage>
</organism>
<feature type="domain" description="HTH tetR-type" evidence="6">
    <location>
        <begin position="25"/>
        <end position="85"/>
    </location>
</feature>
<reference evidence="7 8" key="1">
    <citation type="submission" date="2017-06" db="EMBL/GenBank/DDBJ databases">
        <authorList>
            <person name="Kim H.J."/>
            <person name="Triplett B.A."/>
        </authorList>
    </citation>
    <scope>NUCLEOTIDE SEQUENCE [LARGE SCALE GENOMIC DNA]</scope>
    <source>
        <strain evidence="7 8">CGMCC 4.2132</strain>
    </source>
</reference>
<evidence type="ECO:0000256" key="1">
    <source>
        <dbReference type="ARBA" id="ARBA00023015"/>
    </source>
</evidence>
<evidence type="ECO:0000313" key="7">
    <source>
        <dbReference type="EMBL" id="SNS22861.1"/>
    </source>
</evidence>
<evidence type="ECO:0000256" key="2">
    <source>
        <dbReference type="ARBA" id="ARBA00023125"/>
    </source>
</evidence>
<dbReference type="Pfam" id="PF17920">
    <property type="entry name" value="TetR_C_16"/>
    <property type="match status" value="1"/>
</dbReference>
<feature type="compositionally biased region" description="Polar residues" evidence="5">
    <location>
        <begin position="1"/>
        <end position="15"/>
    </location>
</feature>
<dbReference type="InterPro" id="IPR041678">
    <property type="entry name" value="TetR_C_16"/>
</dbReference>
<name>A0A239CT86_9ACTN</name>
<keyword evidence="1" id="KW-0805">Transcription regulation</keyword>
<dbReference type="Pfam" id="PF00440">
    <property type="entry name" value="TetR_N"/>
    <property type="match status" value="1"/>
</dbReference>
<accession>A0A239CT86</accession>
<dbReference type="InterPro" id="IPR009057">
    <property type="entry name" value="Homeodomain-like_sf"/>
</dbReference>
<dbReference type="Gene3D" id="1.10.357.10">
    <property type="entry name" value="Tetracycline Repressor, domain 2"/>
    <property type="match status" value="1"/>
</dbReference>
<dbReference type="RefSeq" id="WP_089206597.1">
    <property type="nucleotide sequence ID" value="NZ_FZOD01000006.1"/>
</dbReference>
<evidence type="ECO:0000313" key="8">
    <source>
        <dbReference type="Proteomes" id="UP000198282"/>
    </source>
</evidence>
<proteinExistence type="predicted"/>
<feature type="DNA-binding region" description="H-T-H motif" evidence="4">
    <location>
        <begin position="48"/>
        <end position="67"/>
    </location>
</feature>
<dbReference type="SUPFAM" id="SSF46689">
    <property type="entry name" value="Homeodomain-like"/>
    <property type="match status" value="1"/>
</dbReference>
<dbReference type="Proteomes" id="UP000198282">
    <property type="component" value="Unassembled WGS sequence"/>
</dbReference>
<dbReference type="PROSITE" id="PS50977">
    <property type="entry name" value="HTH_TETR_2"/>
    <property type="match status" value="1"/>
</dbReference>
<feature type="region of interest" description="Disordered" evidence="5">
    <location>
        <begin position="1"/>
        <end position="24"/>
    </location>
</feature>
<dbReference type="PANTHER" id="PTHR30055">
    <property type="entry name" value="HTH-TYPE TRANSCRIPTIONAL REGULATOR RUTR"/>
    <property type="match status" value="1"/>
</dbReference>
<sequence>MSERVSSGQPRSTSDPVPPRRRDAAATREAVLLAAREVFAELGYDRAGIRDIGARAGVDARLIGRYFGSKEGLFTEVVDLAFEKTMMMGPGHNHQAARSLLVDSTPEPADGMLIALRSASNERAAAIMRDNLERNYQRVVTDGLAGPDAAGRAALLIAVCSGVQLMRDILGNRALATGDLDKLVPYLEAALDAISATP</sequence>
<protein>
    <submittedName>
        <fullName evidence="7">Transcriptional regulator, TetR family</fullName>
    </submittedName>
</protein>